<protein>
    <recommendedName>
        <fullName evidence="3 13">Biotin synthase</fullName>
        <ecNumber evidence="3 13">2.8.1.6</ecNumber>
    </recommendedName>
</protein>
<dbReference type="InterPro" id="IPR013785">
    <property type="entry name" value="Aldolase_TIM"/>
</dbReference>
<comment type="cofactor">
    <cofactor evidence="14">
        <name>[2Fe-2S] cluster</name>
        <dbReference type="ChEBI" id="CHEBI:190135"/>
    </cofactor>
    <text evidence="14">Binds 1 [2Fe-2S] cluster. The cluster is coordinated with 3 cysteines and 1 arginine.</text>
</comment>
<feature type="domain" description="Radical SAM core" evidence="15">
    <location>
        <begin position="50"/>
        <end position="277"/>
    </location>
</feature>
<evidence type="ECO:0000256" key="12">
    <source>
        <dbReference type="ARBA" id="ARBA00051157"/>
    </source>
</evidence>
<feature type="binding site" evidence="13 14">
    <location>
        <position position="71"/>
    </location>
    <ligand>
        <name>[4Fe-4S] cluster</name>
        <dbReference type="ChEBI" id="CHEBI:49883"/>
        <note>4Fe-4S-S-AdoMet</note>
    </ligand>
</feature>
<dbReference type="SMART" id="SM00729">
    <property type="entry name" value="Elp3"/>
    <property type="match status" value="1"/>
</dbReference>
<accession>A0A1M6ST89</accession>
<dbReference type="GO" id="GO:0051537">
    <property type="term" value="F:2 iron, 2 sulfur cluster binding"/>
    <property type="evidence" value="ECO:0007669"/>
    <property type="project" value="UniProtKB-KW"/>
</dbReference>
<evidence type="ECO:0000256" key="1">
    <source>
        <dbReference type="ARBA" id="ARBA00004942"/>
    </source>
</evidence>
<dbReference type="InterPro" id="IPR058240">
    <property type="entry name" value="rSAM_sf"/>
</dbReference>
<dbReference type="RefSeq" id="WP_073477570.1">
    <property type="nucleotide sequence ID" value="NZ_FQZU01000025.1"/>
</dbReference>
<dbReference type="GO" id="GO:0051539">
    <property type="term" value="F:4 iron, 4 sulfur cluster binding"/>
    <property type="evidence" value="ECO:0007669"/>
    <property type="project" value="UniProtKB-KW"/>
</dbReference>
<dbReference type="AlphaFoldDB" id="A0A1M6ST89"/>
<comment type="cofactor">
    <cofactor evidence="13">
        <name>[2Fe-2S] cluster</name>
        <dbReference type="ChEBI" id="CHEBI:190135"/>
    </cofactor>
    <text evidence="13">Binds 1 [2Fe-2S] cluster. The cluster is coordinated with 3 cysteines and 1 arginine.</text>
</comment>
<evidence type="ECO:0000256" key="9">
    <source>
        <dbReference type="ARBA" id="ARBA00022756"/>
    </source>
</evidence>
<dbReference type="PROSITE" id="PS51918">
    <property type="entry name" value="RADICAL_SAM"/>
    <property type="match status" value="1"/>
</dbReference>
<evidence type="ECO:0000256" key="2">
    <source>
        <dbReference type="ARBA" id="ARBA00010765"/>
    </source>
</evidence>
<dbReference type="InterPro" id="IPR024177">
    <property type="entry name" value="Biotin_synthase"/>
</dbReference>
<keyword evidence="5 13" id="KW-0808">Transferase</keyword>
<comment type="catalytic activity">
    <reaction evidence="12 13">
        <text>(4R,5S)-dethiobiotin + (sulfur carrier)-SH + 2 reduced [2Fe-2S]-[ferredoxin] + 2 S-adenosyl-L-methionine = (sulfur carrier)-H + biotin + 2 5'-deoxyadenosine + 2 L-methionine + 2 oxidized [2Fe-2S]-[ferredoxin]</text>
        <dbReference type="Rhea" id="RHEA:22060"/>
        <dbReference type="Rhea" id="RHEA-COMP:10000"/>
        <dbReference type="Rhea" id="RHEA-COMP:10001"/>
        <dbReference type="Rhea" id="RHEA-COMP:14737"/>
        <dbReference type="Rhea" id="RHEA-COMP:14739"/>
        <dbReference type="ChEBI" id="CHEBI:17319"/>
        <dbReference type="ChEBI" id="CHEBI:29917"/>
        <dbReference type="ChEBI" id="CHEBI:33737"/>
        <dbReference type="ChEBI" id="CHEBI:33738"/>
        <dbReference type="ChEBI" id="CHEBI:57586"/>
        <dbReference type="ChEBI" id="CHEBI:57844"/>
        <dbReference type="ChEBI" id="CHEBI:59789"/>
        <dbReference type="ChEBI" id="CHEBI:64428"/>
        <dbReference type="ChEBI" id="CHEBI:149473"/>
        <dbReference type="EC" id="2.8.1.6"/>
    </reaction>
</comment>
<dbReference type="SFLD" id="SFLDG01060">
    <property type="entry name" value="BATS_domain_containing"/>
    <property type="match status" value="1"/>
</dbReference>
<dbReference type="EC" id="2.8.1.6" evidence="3 13"/>
<name>A0A1M6ST89_9BACT</name>
<keyword evidence="9 13" id="KW-0093">Biotin biosynthesis</keyword>
<comment type="subunit">
    <text evidence="13">Homodimer.</text>
</comment>
<evidence type="ECO:0000313" key="16">
    <source>
        <dbReference type="EMBL" id="SHK47952.1"/>
    </source>
</evidence>
<sequence>MDLKKRLEMAEAAKAGQLPEISDLEELACLSEQQVLDLLPAANAVRRRFFGDQVHLCCIVNGKSGKCSEDCAFCAQSAHAKTSAPVYPLIDSGKIFQGASYARENGVHRYSVAASGGRLPKAEVRMVAEAFSRMGGEGVHYCASLGILDAEDFALLRDAGVDRYHHNLETAESHFKEICTTHSYGDRVQTIREAKKAGMSVCAGGLFGIGETDLQVLELGLALRDLDVDSVPVNFLLPIKGTRLEKSSALSPLRCLKIISLLRFALGGKEIVICGGRETNLEELHPLVFYAGASGIMTGDYLTAPGRNPQKDHAMIRRLGLTALWEGKAE</sequence>
<evidence type="ECO:0000256" key="11">
    <source>
        <dbReference type="ARBA" id="ARBA00023014"/>
    </source>
</evidence>
<dbReference type="SUPFAM" id="SSF102114">
    <property type="entry name" value="Radical SAM enzymes"/>
    <property type="match status" value="1"/>
</dbReference>
<dbReference type="GO" id="GO:0005506">
    <property type="term" value="F:iron ion binding"/>
    <property type="evidence" value="ECO:0007669"/>
    <property type="project" value="UniProtKB-UniRule"/>
</dbReference>
<dbReference type="NCBIfam" id="TIGR00433">
    <property type="entry name" value="bioB"/>
    <property type="match status" value="1"/>
</dbReference>
<dbReference type="STRING" id="1121393.SAMN02745216_03524"/>
<comment type="pathway">
    <text evidence="1 13">Cofactor biosynthesis; biotin biosynthesis; biotin from 7,8-diaminononanoate: step 2/2.</text>
</comment>
<evidence type="ECO:0000313" key="17">
    <source>
        <dbReference type="Proteomes" id="UP000183994"/>
    </source>
</evidence>
<dbReference type="SMART" id="SM00876">
    <property type="entry name" value="BATS"/>
    <property type="match status" value="1"/>
</dbReference>
<evidence type="ECO:0000256" key="3">
    <source>
        <dbReference type="ARBA" id="ARBA00012236"/>
    </source>
</evidence>
<dbReference type="Pfam" id="PF04055">
    <property type="entry name" value="Radical_SAM"/>
    <property type="match status" value="1"/>
</dbReference>
<keyword evidence="10 13" id="KW-0408">Iron</keyword>
<dbReference type="PIRSF" id="PIRSF001619">
    <property type="entry name" value="Biotin_synth"/>
    <property type="match status" value="1"/>
</dbReference>
<feature type="binding site" evidence="13 14">
    <location>
        <position position="74"/>
    </location>
    <ligand>
        <name>[4Fe-4S] cluster</name>
        <dbReference type="ChEBI" id="CHEBI:49883"/>
        <note>4Fe-4S-S-AdoMet</note>
    </ligand>
</feature>
<evidence type="ECO:0000256" key="8">
    <source>
        <dbReference type="ARBA" id="ARBA00022723"/>
    </source>
</evidence>
<evidence type="ECO:0000256" key="6">
    <source>
        <dbReference type="ARBA" id="ARBA00022691"/>
    </source>
</evidence>
<feature type="binding site" evidence="13 14">
    <location>
        <position position="67"/>
    </location>
    <ligand>
        <name>[4Fe-4S] cluster</name>
        <dbReference type="ChEBI" id="CHEBI:49883"/>
        <note>4Fe-4S-S-AdoMet</note>
    </ligand>
</feature>
<dbReference type="PANTHER" id="PTHR22976">
    <property type="entry name" value="BIOTIN SYNTHASE"/>
    <property type="match status" value="1"/>
</dbReference>
<feature type="binding site" evidence="13 14">
    <location>
        <position position="111"/>
    </location>
    <ligand>
        <name>[2Fe-2S] cluster</name>
        <dbReference type="ChEBI" id="CHEBI:190135"/>
    </ligand>
</feature>
<feature type="binding site" evidence="13 14">
    <location>
        <position position="202"/>
    </location>
    <ligand>
        <name>[2Fe-2S] cluster</name>
        <dbReference type="ChEBI" id="CHEBI:190135"/>
    </ligand>
</feature>
<keyword evidence="4 13" id="KW-0004">4Fe-4S</keyword>
<dbReference type="CDD" id="cd01335">
    <property type="entry name" value="Radical_SAM"/>
    <property type="match status" value="1"/>
</dbReference>
<dbReference type="InterPro" id="IPR002684">
    <property type="entry name" value="Biotin_synth/BioAB"/>
</dbReference>
<evidence type="ECO:0000256" key="10">
    <source>
        <dbReference type="ARBA" id="ARBA00023004"/>
    </source>
</evidence>
<dbReference type="InterPro" id="IPR006638">
    <property type="entry name" value="Elp3/MiaA/NifB-like_rSAM"/>
</dbReference>
<organism evidence="16 17">
    <name type="scientific">Desulfatibacillum alkenivorans DSM 16219</name>
    <dbReference type="NCBI Taxonomy" id="1121393"/>
    <lineage>
        <taxon>Bacteria</taxon>
        <taxon>Pseudomonadati</taxon>
        <taxon>Thermodesulfobacteriota</taxon>
        <taxon>Desulfobacteria</taxon>
        <taxon>Desulfobacterales</taxon>
        <taxon>Desulfatibacillaceae</taxon>
        <taxon>Desulfatibacillum</taxon>
    </lineage>
</organism>
<comment type="function">
    <text evidence="13">Catalyzes the conversion of dethiobiotin (DTB) to biotin by the insertion of a sulfur atom into dethiobiotin via a radical-based mechanism.</text>
</comment>
<dbReference type="GO" id="GO:0004076">
    <property type="term" value="F:biotin synthase activity"/>
    <property type="evidence" value="ECO:0007669"/>
    <property type="project" value="UniProtKB-UniRule"/>
</dbReference>
<comment type="similarity">
    <text evidence="2 13">Belongs to the radical SAM superfamily. Biotin synthase family.</text>
</comment>
<proteinExistence type="inferred from homology"/>
<dbReference type="Pfam" id="PF06968">
    <property type="entry name" value="BATS"/>
    <property type="match status" value="1"/>
</dbReference>
<dbReference type="OrthoDB" id="9786826at2"/>
<reference evidence="17" key="1">
    <citation type="submission" date="2016-11" db="EMBL/GenBank/DDBJ databases">
        <authorList>
            <person name="Varghese N."/>
            <person name="Submissions S."/>
        </authorList>
    </citation>
    <scope>NUCLEOTIDE SEQUENCE [LARGE SCALE GENOMIC DNA]</scope>
    <source>
        <strain evidence="17">DSM 16219</strain>
    </source>
</reference>
<evidence type="ECO:0000256" key="14">
    <source>
        <dbReference type="PIRSR" id="PIRSR001619-1"/>
    </source>
</evidence>
<dbReference type="Proteomes" id="UP000183994">
    <property type="component" value="Unassembled WGS sequence"/>
</dbReference>
<dbReference type="InterPro" id="IPR010722">
    <property type="entry name" value="BATS_dom"/>
</dbReference>
<keyword evidence="11 13" id="KW-0411">Iron-sulfur</keyword>
<dbReference type="EMBL" id="FQZU01000025">
    <property type="protein sequence ID" value="SHK47952.1"/>
    <property type="molecule type" value="Genomic_DNA"/>
</dbReference>
<dbReference type="HAMAP" id="MF_01694">
    <property type="entry name" value="BioB"/>
    <property type="match status" value="1"/>
</dbReference>
<dbReference type="SFLD" id="SFLDS00029">
    <property type="entry name" value="Radical_SAM"/>
    <property type="match status" value="1"/>
</dbReference>
<keyword evidence="8 13" id="KW-0479">Metal-binding</keyword>
<evidence type="ECO:0000256" key="5">
    <source>
        <dbReference type="ARBA" id="ARBA00022679"/>
    </source>
</evidence>
<evidence type="ECO:0000256" key="4">
    <source>
        <dbReference type="ARBA" id="ARBA00022485"/>
    </source>
</evidence>
<dbReference type="InterPro" id="IPR007197">
    <property type="entry name" value="rSAM"/>
</dbReference>
<keyword evidence="6 13" id="KW-0949">S-adenosyl-L-methionine</keyword>
<gene>
    <name evidence="13" type="primary">bioB</name>
    <name evidence="16" type="ORF">SAMN02745216_03524</name>
</gene>
<dbReference type="UniPathway" id="UPA00078">
    <property type="reaction ID" value="UER00162"/>
</dbReference>
<feature type="binding site" evidence="13 14">
    <location>
        <position position="142"/>
    </location>
    <ligand>
        <name>[2Fe-2S] cluster</name>
        <dbReference type="ChEBI" id="CHEBI:190135"/>
    </ligand>
</feature>
<keyword evidence="17" id="KW-1185">Reference proteome</keyword>
<evidence type="ECO:0000259" key="15">
    <source>
        <dbReference type="PROSITE" id="PS51918"/>
    </source>
</evidence>
<comment type="caution">
    <text evidence="13">Lacks conserved residue(s) required for the propagation of feature annotation.</text>
</comment>
<comment type="cofactor">
    <cofactor evidence="13 14">
        <name>[4Fe-4S] cluster</name>
        <dbReference type="ChEBI" id="CHEBI:49883"/>
    </cofactor>
    <text evidence="13 14">Binds 1 [4Fe-4S] cluster. The cluster is coordinated with 3 cysteines and an exchangeable S-adenosyl-L-methionine.</text>
</comment>
<dbReference type="Gene3D" id="3.20.20.70">
    <property type="entry name" value="Aldolase class I"/>
    <property type="match status" value="1"/>
</dbReference>
<dbReference type="PANTHER" id="PTHR22976:SF2">
    <property type="entry name" value="BIOTIN SYNTHASE, MITOCHONDRIAL"/>
    <property type="match status" value="1"/>
</dbReference>
<evidence type="ECO:0000256" key="13">
    <source>
        <dbReference type="HAMAP-Rule" id="MF_01694"/>
    </source>
</evidence>
<dbReference type="SFLD" id="SFLDG01278">
    <property type="entry name" value="biotin_synthase_like"/>
    <property type="match status" value="1"/>
</dbReference>
<evidence type="ECO:0000256" key="7">
    <source>
        <dbReference type="ARBA" id="ARBA00022714"/>
    </source>
</evidence>
<keyword evidence="7 13" id="KW-0001">2Fe-2S</keyword>
<dbReference type="GO" id="GO:0009102">
    <property type="term" value="P:biotin biosynthetic process"/>
    <property type="evidence" value="ECO:0007669"/>
    <property type="project" value="UniProtKB-UniRule"/>
</dbReference>